<dbReference type="NCBIfam" id="TIGR00254">
    <property type="entry name" value="GGDEF"/>
    <property type="match status" value="1"/>
</dbReference>
<dbReference type="Gene3D" id="3.30.450.40">
    <property type="match status" value="1"/>
</dbReference>
<name>A0A1I5IBL7_9HYPH</name>
<dbReference type="FunFam" id="3.30.70.270:FF:000001">
    <property type="entry name" value="Diguanylate cyclase domain protein"/>
    <property type="match status" value="1"/>
</dbReference>
<dbReference type="InterPro" id="IPR050469">
    <property type="entry name" value="Diguanylate_Cyclase"/>
</dbReference>
<feature type="domain" description="GGDEF" evidence="3">
    <location>
        <begin position="189"/>
        <end position="323"/>
    </location>
</feature>
<dbReference type="InterPro" id="IPR000160">
    <property type="entry name" value="GGDEF_dom"/>
</dbReference>
<dbReference type="Gene3D" id="3.30.70.270">
    <property type="match status" value="1"/>
</dbReference>
<dbReference type="SMART" id="SM00267">
    <property type="entry name" value="GGDEF"/>
    <property type="match status" value="1"/>
</dbReference>
<dbReference type="EMBL" id="FOVR01000008">
    <property type="protein sequence ID" value="SFO57431.1"/>
    <property type="molecule type" value="Genomic_DNA"/>
</dbReference>
<dbReference type="SMART" id="SM00065">
    <property type="entry name" value="GAF"/>
    <property type="match status" value="1"/>
</dbReference>
<comment type="catalytic activity">
    <reaction evidence="2">
        <text>2 GTP = 3',3'-c-di-GMP + 2 diphosphate</text>
        <dbReference type="Rhea" id="RHEA:24898"/>
        <dbReference type="ChEBI" id="CHEBI:33019"/>
        <dbReference type="ChEBI" id="CHEBI:37565"/>
        <dbReference type="ChEBI" id="CHEBI:58805"/>
        <dbReference type="EC" id="2.7.7.65"/>
    </reaction>
</comment>
<dbReference type="EC" id="2.7.7.65" evidence="1"/>
<dbReference type="Pfam" id="PF01590">
    <property type="entry name" value="GAF"/>
    <property type="match status" value="1"/>
</dbReference>
<dbReference type="PROSITE" id="PS50887">
    <property type="entry name" value="GGDEF"/>
    <property type="match status" value="1"/>
</dbReference>
<keyword evidence="5" id="KW-1185">Reference proteome</keyword>
<proteinExistence type="predicted"/>
<evidence type="ECO:0000256" key="2">
    <source>
        <dbReference type="ARBA" id="ARBA00034247"/>
    </source>
</evidence>
<evidence type="ECO:0000259" key="3">
    <source>
        <dbReference type="PROSITE" id="PS50887"/>
    </source>
</evidence>
<dbReference type="Proteomes" id="UP000199236">
    <property type="component" value="Unassembled WGS sequence"/>
</dbReference>
<dbReference type="RefSeq" id="WP_175528091.1">
    <property type="nucleotide sequence ID" value="NZ_FOVR01000008.1"/>
</dbReference>
<dbReference type="InterPro" id="IPR043128">
    <property type="entry name" value="Rev_trsase/Diguanyl_cyclase"/>
</dbReference>
<evidence type="ECO:0000313" key="4">
    <source>
        <dbReference type="EMBL" id="SFO57431.1"/>
    </source>
</evidence>
<dbReference type="SUPFAM" id="SSF55781">
    <property type="entry name" value="GAF domain-like"/>
    <property type="match status" value="1"/>
</dbReference>
<sequence>MTCTEHRRLQELKRYAILDTEPEETFDRITRLTRDLFDTPIALISLADENRQWFKSKQGLHLDEATREGSFCAVALESGHPLVVEDSLLDDRFKNSDIVQGPHKIRFYAGVPLTSPSGHHLGVLCIMDHKPRKLTHDQLANLYDMGRVVIDEIELRSLATFDCLTGLQQRQGFWLKARQELERSKRYDSDLSLILFDIDRFKKVNDSYGHAAGDRVLQQIADICRSQIRAFDTPARFGGEEFTILLPQTEIADAFQIAERIRTSIANMPTYYCNQEISVTTSFGVSSLNTSNVYSVTELLRVADKCLYQAKSKGRNRTVTIAA</sequence>
<protein>
    <recommendedName>
        <fullName evidence="1">diguanylate cyclase</fullName>
        <ecNumber evidence="1">2.7.7.65</ecNumber>
    </recommendedName>
</protein>
<evidence type="ECO:0000256" key="1">
    <source>
        <dbReference type="ARBA" id="ARBA00012528"/>
    </source>
</evidence>
<evidence type="ECO:0000313" key="5">
    <source>
        <dbReference type="Proteomes" id="UP000199236"/>
    </source>
</evidence>
<dbReference type="Pfam" id="PF00990">
    <property type="entry name" value="GGDEF"/>
    <property type="match status" value="1"/>
</dbReference>
<accession>A0A1I5IBL7</accession>
<dbReference type="STRING" id="655353.SAMN04488056_108145"/>
<dbReference type="CDD" id="cd01949">
    <property type="entry name" value="GGDEF"/>
    <property type="match status" value="1"/>
</dbReference>
<dbReference type="InterPro" id="IPR029016">
    <property type="entry name" value="GAF-like_dom_sf"/>
</dbReference>
<dbReference type="SUPFAM" id="SSF55073">
    <property type="entry name" value="Nucleotide cyclase"/>
    <property type="match status" value="1"/>
</dbReference>
<reference evidence="4 5" key="1">
    <citation type="submission" date="2016-10" db="EMBL/GenBank/DDBJ databases">
        <authorList>
            <person name="de Groot N.N."/>
        </authorList>
    </citation>
    <scope>NUCLEOTIDE SEQUENCE [LARGE SCALE GENOMIC DNA]</scope>
    <source>
        <strain evidence="4 5">CGMCC 1.9157</strain>
    </source>
</reference>
<dbReference type="GO" id="GO:1902201">
    <property type="term" value="P:negative regulation of bacterial-type flagellum-dependent cell motility"/>
    <property type="evidence" value="ECO:0007669"/>
    <property type="project" value="TreeGrafter"/>
</dbReference>
<organism evidence="4 5">
    <name type="scientific">Cohaesibacter marisflavi</name>
    <dbReference type="NCBI Taxonomy" id="655353"/>
    <lineage>
        <taxon>Bacteria</taxon>
        <taxon>Pseudomonadati</taxon>
        <taxon>Pseudomonadota</taxon>
        <taxon>Alphaproteobacteria</taxon>
        <taxon>Hyphomicrobiales</taxon>
        <taxon>Cohaesibacteraceae</taxon>
    </lineage>
</organism>
<dbReference type="PANTHER" id="PTHR45138:SF9">
    <property type="entry name" value="DIGUANYLATE CYCLASE DGCM-RELATED"/>
    <property type="match status" value="1"/>
</dbReference>
<dbReference type="AlphaFoldDB" id="A0A1I5IBL7"/>
<dbReference type="PANTHER" id="PTHR45138">
    <property type="entry name" value="REGULATORY COMPONENTS OF SENSORY TRANSDUCTION SYSTEM"/>
    <property type="match status" value="1"/>
</dbReference>
<dbReference type="GO" id="GO:0052621">
    <property type="term" value="F:diguanylate cyclase activity"/>
    <property type="evidence" value="ECO:0007669"/>
    <property type="project" value="UniProtKB-EC"/>
</dbReference>
<dbReference type="GO" id="GO:0005886">
    <property type="term" value="C:plasma membrane"/>
    <property type="evidence" value="ECO:0007669"/>
    <property type="project" value="TreeGrafter"/>
</dbReference>
<dbReference type="InterPro" id="IPR029787">
    <property type="entry name" value="Nucleotide_cyclase"/>
</dbReference>
<dbReference type="InterPro" id="IPR003018">
    <property type="entry name" value="GAF"/>
</dbReference>
<dbReference type="GO" id="GO:0043709">
    <property type="term" value="P:cell adhesion involved in single-species biofilm formation"/>
    <property type="evidence" value="ECO:0007669"/>
    <property type="project" value="TreeGrafter"/>
</dbReference>
<gene>
    <name evidence="4" type="ORF">SAMN04488056_108145</name>
</gene>